<reference evidence="4" key="1">
    <citation type="journal article" date="2020" name="Stud. Mycol.">
        <title>101 Dothideomycetes genomes: a test case for predicting lifestyles and emergence of pathogens.</title>
        <authorList>
            <person name="Haridas S."/>
            <person name="Albert R."/>
            <person name="Binder M."/>
            <person name="Bloem J."/>
            <person name="Labutti K."/>
            <person name="Salamov A."/>
            <person name="Andreopoulos B."/>
            <person name="Baker S."/>
            <person name="Barry K."/>
            <person name="Bills G."/>
            <person name="Bluhm B."/>
            <person name="Cannon C."/>
            <person name="Castanera R."/>
            <person name="Culley D."/>
            <person name="Daum C."/>
            <person name="Ezra D."/>
            <person name="Gonzalez J."/>
            <person name="Henrissat B."/>
            <person name="Kuo A."/>
            <person name="Liang C."/>
            <person name="Lipzen A."/>
            <person name="Lutzoni F."/>
            <person name="Magnuson J."/>
            <person name="Mondo S."/>
            <person name="Nolan M."/>
            <person name="Ohm R."/>
            <person name="Pangilinan J."/>
            <person name="Park H.-J."/>
            <person name="Ramirez L."/>
            <person name="Alfaro M."/>
            <person name="Sun H."/>
            <person name="Tritt A."/>
            <person name="Yoshinaga Y."/>
            <person name="Zwiers L.-H."/>
            <person name="Turgeon B."/>
            <person name="Goodwin S."/>
            <person name="Spatafora J."/>
            <person name="Crous P."/>
            <person name="Grigoriev I."/>
        </authorList>
    </citation>
    <scope>NUCLEOTIDE SEQUENCE</scope>
    <source>
        <strain evidence="4">CBS 133067</strain>
    </source>
</reference>
<dbReference type="GO" id="GO:0000981">
    <property type="term" value="F:DNA-binding transcription factor activity, RNA polymerase II-specific"/>
    <property type="evidence" value="ECO:0007669"/>
    <property type="project" value="InterPro"/>
</dbReference>
<dbReference type="InterPro" id="IPR021858">
    <property type="entry name" value="Fun_TF"/>
</dbReference>
<dbReference type="InterPro" id="IPR036864">
    <property type="entry name" value="Zn2-C6_fun-type_DNA-bd_sf"/>
</dbReference>
<dbReference type="Pfam" id="PF00172">
    <property type="entry name" value="Zn_clus"/>
    <property type="match status" value="1"/>
</dbReference>
<sequence>MVRREQEVRVREAKGARRKAGCIACRSRHVRCDEEKPICRECRRRNLDCNYPDFIVASQWCPPAATQEAESTPIATTGAIDNNPQSTWDIFNLSRNELATISPLDSPAVQLRGPQAQNIDRETAELLRVYQTGIATWMDIFDHRLCYQRDVPRRAIFSLLIRQSICALSAKQISLLKGGSVHGSVAAARYGDSLRLLLAAFAEPQSNQEDILTATILLSSYELLAAPGLDHRKHIHGATTLIKSQKIDSQCQGINKATFQIYVRQDIAVALMNECPTNLSPQEWNVTWPSGEVEDEARGNHILWLCSRAINLIYTADISTRTSLTYFSNVAEVSREVEEWFNQLPSESKGLTCGQASWEGFVDIWFPVSAAAAAMATYHEIKLLLLAEQKRRPLPEDENYDEIQYHANQIGSIALSQISDGALVQIVQPLYYAAKYIDGRAKKARIWMVLNDIESRLGFHTRTRIEQLQRLDT</sequence>
<dbReference type="PANTHER" id="PTHR37534">
    <property type="entry name" value="TRANSCRIPTIONAL ACTIVATOR PROTEIN UGA3"/>
    <property type="match status" value="1"/>
</dbReference>
<keyword evidence="2" id="KW-0539">Nucleus</keyword>
<dbReference type="SMART" id="SM00066">
    <property type="entry name" value="GAL4"/>
    <property type="match status" value="1"/>
</dbReference>
<dbReference type="Proteomes" id="UP000799772">
    <property type="component" value="Unassembled WGS sequence"/>
</dbReference>
<evidence type="ECO:0000259" key="3">
    <source>
        <dbReference type="PROSITE" id="PS50048"/>
    </source>
</evidence>
<evidence type="ECO:0000256" key="2">
    <source>
        <dbReference type="ARBA" id="ARBA00023242"/>
    </source>
</evidence>
<gene>
    <name evidence="4" type="ORF">NA57DRAFT_75813</name>
</gene>
<dbReference type="OrthoDB" id="4525710at2759"/>
<dbReference type="GO" id="GO:0005634">
    <property type="term" value="C:nucleus"/>
    <property type="evidence" value="ECO:0007669"/>
    <property type="project" value="UniProtKB-SubCell"/>
</dbReference>
<evidence type="ECO:0000313" key="5">
    <source>
        <dbReference type="Proteomes" id="UP000799772"/>
    </source>
</evidence>
<dbReference type="Gene3D" id="4.10.240.10">
    <property type="entry name" value="Zn(2)-C6 fungal-type DNA-binding domain"/>
    <property type="match status" value="1"/>
</dbReference>
<dbReference type="SUPFAM" id="SSF57701">
    <property type="entry name" value="Zn2/Cys6 DNA-binding domain"/>
    <property type="match status" value="1"/>
</dbReference>
<comment type="subcellular location">
    <subcellularLocation>
        <location evidence="1">Nucleus</location>
    </subcellularLocation>
</comment>
<name>A0A9P4MAA5_9PEZI</name>
<dbReference type="CDD" id="cd12148">
    <property type="entry name" value="fungal_TF_MHR"/>
    <property type="match status" value="1"/>
</dbReference>
<dbReference type="GO" id="GO:0008270">
    <property type="term" value="F:zinc ion binding"/>
    <property type="evidence" value="ECO:0007669"/>
    <property type="project" value="InterPro"/>
</dbReference>
<dbReference type="PROSITE" id="PS50048">
    <property type="entry name" value="ZN2_CY6_FUNGAL_2"/>
    <property type="match status" value="1"/>
</dbReference>
<dbReference type="AlphaFoldDB" id="A0A9P4MAA5"/>
<accession>A0A9P4MAA5</accession>
<keyword evidence="5" id="KW-1185">Reference proteome</keyword>
<dbReference type="PROSITE" id="PS00463">
    <property type="entry name" value="ZN2_CY6_FUNGAL_1"/>
    <property type="match status" value="1"/>
</dbReference>
<dbReference type="EMBL" id="ML978126">
    <property type="protein sequence ID" value="KAF2098574.1"/>
    <property type="molecule type" value="Genomic_DNA"/>
</dbReference>
<dbReference type="PANTHER" id="PTHR37534:SF9">
    <property type="entry name" value="ZN(II)2CYS6 TRANSCRIPTION FACTOR (EUROFUNG)"/>
    <property type="match status" value="1"/>
</dbReference>
<comment type="caution">
    <text evidence="4">The sequence shown here is derived from an EMBL/GenBank/DDBJ whole genome shotgun (WGS) entry which is preliminary data.</text>
</comment>
<proteinExistence type="predicted"/>
<evidence type="ECO:0000313" key="4">
    <source>
        <dbReference type="EMBL" id="KAF2098574.1"/>
    </source>
</evidence>
<evidence type="ECO:0000256" key="1">
    <source>
        <dbReference type="ARBA" id="ARBA00004123"/>
    </source>
</evidence>
<dbReference type="CDD" id="cd00067">
    <property type="entry name" value="GAL4"/>
    <property type="match status" value="1"/>
</dbReference>
<dbReference type="GO" id="GO:0000976">
    <property type="term" value="F:transcription cis-regulatory region binding"/>
    <property type="evidence" value="ECO:0007669"/>
    <property type="project" value="TreeGrafter"/>
</dbReference>
<dbReference type="GO" id="GO:0045944">
    <property type="term" value="P:positive regulation of transcription by RNA polymerase II"/>
    <property type="evidence" value="ECO:0007669"/>
    <property type="project" value="TreeGrafter"/>
</dbReference>
<organism evidence="4 5">
    <name type="scientific">Rhizodiscina lignyota</name>
    <dbReference type="NCBI Taxonomy" id="1504668"/>
    <lineage>
        <taxon>Eukaryota</taxon>
        <taxon>Fungi</taxon>
        <taxon>Dikarya</taxon>
        <taxon>Ascomycota</taxon>
        <taxon>Pezizomycotina</taxon>
        <taxon>Dothideomycetes</taxon>
        <taxon>Pleosporomycetidae</taxon>
        <taxon>Aulographales</taxon>
        <taxon>Rhizodiscinaceae</taxon>
        <taxon>Rhizodiscina</taxon>
    </lineage>
</organism>
<dbReference type="InterPro" id="IPR001138">
    <property type="entry name" value="Zn2Cys6_DnaBD"/>
</dbReference>
<feature type="domain" description="Zn(2)-C6 fungal-type" evidence="3">
    <location>
        <begin position="21"/>
        <end position="51"/>
    </location>
</feature>
<protein>
    <recommendedName>
        <fullName evidence="3">Zn(2)-C6 fungal-type domain-containing protein</fullName>
    </recommendedName>
</protein>
<dbReference type="Pfam" id="PF11951">
    <property type="entry name" value="Fungal_trans_2"/>
    <property type="match status" value="1"/>
</dbReference>